<feature type="compositionally biased region" description="Low complexity" evidence="2">
    <location>
        <begin position="47"/>
        <end position="60"/>
    </location>
</feature>
<dbReference type="PANTHER" id="PTHR16255">
    <property type="entry name" value="REQUIRED FOR MEIOTIC NUCLEAR DIVISION PROTEIN 1 HOMOLOG"/>
    <property type="match status" value="1"/>
</dbReference>
<evidence type="ECO:0000313" key="4">
    <source>
        <dbReference type="EMBL" id="ANB11047.1"/>
    </source>
</evidence>
<dbReference type="InterPro" id="IPR003734">
    <property type="entry name" value="DUF155"/>
</dbReference>
<organism evidence="4 5">
    <name type="scientific">Sugiyamaella lignohabitans</name>
    <dbReference type="NCBI Taxonomy" id="796027"/>
    <lineage>
        <taxon>Eukaryota</taxon>
        <taxon>Fungi</taxon>
        <taxon>Dikarya</taxon>
        <taxon>Ascomycota</taxon>
        <taxon>Saccharomycotina</taxon>
        <taxon>Dipodascomycetes</taxon>
        <taxon>Dipodascales</taxon>
        <taxon>Trichomonascaceae</taxon>
        <taxon>Sugiyamaella</taxon>
    </lineage>
</organism>
<evidence type="ECO:0000259" key="3">
    <source>
        <dbReference type="Pfam" id="PF02582"/>
    </source>
</evidence>
<feature type="compositionally biased region" description="Polar residues" evidence="2">
    <location>
        <begin position="1"/>
        <end position="22"/>
    </location>
</feature>
<dbReference type="GeneID" id="30035909"/>
<gene>
    <name evidence="4" type="primary">RMD1</name>
    <name evidence="4" type="ORF">AWJ20_3843</name>
</gene>
<feature type="compositionally biased region" description="Low complexity" evidence="2">
    <location>
        <begin position="79"/>
        <end position="88"/>
    </location>
</feature>
<feature type="compositionally biased region" description="Polar residues" evidence="2">
    <location>
        <begin position="29"/>
        <end position="44"/>
    </location>
</feature>
<reference evidence="4 5" key="1">
    <citation type="submission" date="2016-02" db="EMBL/GenBank/DDBJ databases">
        <title>Complete genome sequence and transcriptome regulation of the pentose utilising yeast Sugiyamaella lignohabitans.</title>
        <authorList>
            <person name="Bellasio M."/>
            <person name="Peymann A."/>
            <person name="Valli M."/>
            <person name="Sipitzky M."/>
            <person name="Graf A."/>
            <person name="Sauer M."/>
            <person name="Marx H."/>
            <person name="Mattanovich D."/>
        </authorList>
    </citation>
    <scope>NUCLEOTIDE SEQUENCE [LARGE SCALE GENOMIC DNA]</scope>
    <source>
        <strain evidence="4 5">CBS 10342</strain>
    </source>
</reference>
<dbReference type="EMBL" id="CP014500">
    <property type="protein sequence ID" value="ANB11047.1"/>
    <property type="molecule type" value="Genomic_DNA"/>
</dbReference>
<dbReference type="Proteomes" id="UP000189580">
    <property type="component" value="Chromosome c"/>
</dbReference>
<dbReference type="PANTHER" id="PTHR16255:SF15">
    <property type="entry name" value="SPORULATION PROTEIN RMD1"/>
    <property type="match status" value="1"/>
</dbReference>
<name>A0A161HGQ6_9ASCO</name>
<proteinExistence type="inferred from homology"/>
<feature type="region of interest" description="Disordered" evidence="2">
    <location>
        <begin position="212"/>
        <end position="249"/>
    </location>
</feature>
<dbReference type="GO" id="GO:0005739">
    <property type="term" value="C:mitochondrion"/>
    <property type="evidence" value="ECO:0007669"/>
    <property type="project" value="UniProtKB-ARBA"/>
</dbReference>
<comment type="similarity">
    <text evidence="1">Belongs to the RMD1/sif2 family.</text>
</comment>
<evidence type="ECO:0000256" key="2">
    <source>
        <dbReference type="SAM" id="MobiDB-lite"/>
    </source>
</evidence>
<dbReference type="AlphaFoldDB" id="A0A161HGQ6"/>
<sequence length="458" mass="51715">MSEQTPLLAPQTSAGSAMSRNQMPLGVAQGTTELMSQDIANQHHLQQKGQSQEHQGSSGSTVTRTGPSSTNNQFHRHNNPNINTTPIRPDYPPVINGTGAGVRRNGPQRTSYTTQKLKLLPDEPVSTDDDDISISEGDVYSQVARIKDRPARKDAERLGKAHRSMLPRVTAYCTAGSYRINDLSRYFLGRKSHGTAPKLFDECLYTPYRYRRDNGSSSTNTSPTLSTAPDPTSDETIVSSEADSQPSDFIRLDDEGGEIDVSYGRSELFLFDYGVTVFWGFTEAEEKRFLKELARFETEKLADEDVQIEEFNYYITKSYQPRIYNDFITLRDNTNYMIKLSISHAIAQSVKISLFEELVDNTIEDTQDFPQEIALTGKINMNRKNIMKSIGELFILRISKLKTVNEATKAIKYTNNQQILICTDQFWTRLNLCGQSHILSPFIKLPVDILKSTREFRS</sequence>
<protein>
    <submittedName>
        <fullName evidence="4">Rmd1p</fullName>
    </submittedName>
</protein>
<dbReference type="OrthoDB" id="18302at2759"/>
<dbReference type="KEGG" id="slb:AWJ20_3843"/>
<feature type="compositionally biased region" description="Polar residues" evidence="2">
    <location>
        <begin position="61"/>
        <end position="73"/>
    </location>
</feature>
<feature type="compositionally biased region" description="Low complexity" evidence="2">
    <location>
        <begin position="216"/>
        <end position="227"/>
    </location>
</feature>
<keyword evidence="5" id="KW-1185">Reference proteome</keyword>
<feature type="region of interest" description="Disordered" evidence="2">
    <location>
        <begin position="1"/>
        <end position="112"/>
    </location>
</feature>
<dbReference type="Pfam" id="PF02582">
    <property type="entry name" value="DUF155"/>
    <property type="match status" value="1"/>
</dbReference>
<evidence type="ECO:0000256" key="1">
    <source>
        <dbReference type="ARBA" id="ARBA00008306"/>
    </source>
</evidence>
<feature type="compositionally biased region" description="Polar residues" evidence="2">
    <location>
        <begin position="234"/>
        <end position="247"/>
    </location>
</feature>
<dbReference type="InterPro" id="IPR051624">
    <property type="entry name" value="RMD1/Sad1-interacting"/>
</dbReference>
<feature type="domain" description="DUF155" evidence="3">
    <location>
        <begin position="268"/>
        <end position="399"/>
    </location>
</feature>
<evidence type="ECO:0000313" key="5">
    <source>
        <dbReference type="Proteomes" id="UP000189580"/>
    </source>
</evidence>
<accession>A0A161HGQ6</accession>
<dbReference type="RefSeq" id="XP_018733524.1">
    <property type="nucleotide sequence ID" value="XM_018880877.1"/>
</dbReference>